<keyword evidence="2" id="KW-1185">Reference proteome</keyword>
<dbReference type="AlphaFoldDB" id="A0A811UYD5"/>
<protein>
    <submittedName>
        <fullName evidence="1">(Mediterranean fruit fly) hypothetical protein</fullName>
    </submittedName>
</protein>
<sequence length="141" mass="15708">MAVQAENLMNRLTISPPKYLTILPEFCGDSEIKTILQNNFGKRRSWEELFDELRSEPPTTIQQTKFPTTPTIPTTIPTIPTIPKTIPTTPTIPTAIPTTPTIPTTISTTLTILTTIPTTPPIPTNKTHKTQPKFIIARTKF</sequence>
<accession>A0A811UYD5</accession>
<gene>
    <name evidence="1" type="ORF">CCAP1982_LOCUS10581</name>
</gene>
<dbReference type="Proteomes" id="UP000606786">
    <property type="component" value="Unassembled WGS sequence"/>
</dbReference>
<evidence type="ECO:0000313" key="1">
    <source>
        <dbReference type="EMBL" id="CAD7002093.1"/>
    </source>
</evidence>
<comment type="caution">
    <text evidence="1">The sequence shown here is derived from an EMBL/GenBank/DDBJ whole genome shotgun (WGS) entry which is preliminary data.</text>
</comment>
<organism evidence="1 2">
    <name type="scientific">Ceratitis capitata</name>
    <name type="common">Mediterranean fruit fly</name>
    <name type="synonym">Tephritis capitata</name>
    <dbReference type="NCBI Taxonomy" id="7213"/>
    <lineage>
        <taxon>Eukaryota</taxon>
        <taxon>Metazoa</taxon>
        <taxon>Ecdysozoa</taxon>
        <taxon>Arthropoda</taxon>
        <taxon>Hexapoda</taxon>
        <taxon>Insecta</taxon>
        <taxon>Pterygota</taxon>
        <taxon>Neoptera</taxon>
        <taxon>Endopterygota</taxon>
        <taxon>Diptera</taxon>
        <taxon>Brachycera</taxon>
        <taxon>Muscomorpha</taxon>
        <taxon>Tephritoidea</taxon>
        <taxon>Tephritidae</taxon>
        <taxon>Ceratitis</taxon>
        <taxon>Ceratitis</taxon>
    </lineage>
</organism>
<evidence type="ECO:0000313" key="2">
    <source>
        <dbReference type="Proteomes" id="UP000606786"/>
    </source>
</evidence>
<name>A0A811UYD5_CERCA</name>
<reference evidence="1" key="1">
    <citation type="submission" date="2020-11" db="EMBL/GenBank/DDBJ databases">
        <authorList>
            <person name="Whitehead M."/>
        </authorList>
    </citation>
    <scope>NUCLEOTIDE SEQUENCE</scope>
    <source>
        <strain evidence="1">EGII</strain>
    </source>
</reference>
<proteinExistence type="predicted"/>
<dbReference type="EMBL" id="CAJHJT010000023">
    <property type="protein sequence ID" value="CAD7002093.1"/>
    <property type="molecule type" value="Genomic_DNA"/>
</dbReference>